<comment type="caution">
    <text evidence="4">The sequence shown here is derived from an EMBL/GenBank/DDBJ whole genome shotgun (WGS) entry which is preliminary data.</text>
</comment>
<sequence>MSRFDDLSDIVNVEETFDLHEEKLERRDSIVEGAVDVDKSMSVFEKKMVDSHVTDFSDRIDRLDHTYETYEVKETLANKISRIRKELEELEDEIEKEDLVNEKEEVAKLQEVFQKLNTRTKDKKIVKLDDALQIDSSEPSAPLQIQQAIEDPFKIEEYDKRLNKLEKAIGEERMDKSIQTLINDLFRKFKLLSNDEDSLEKIKEIIDQVNHKFEKSITTRRSLDPSIQHVLDEDAKINEIYTKFTQTQEFSNDLPFLIKRLESLNELHLKVNNSVQTVDSMEHDLDKFTKDLESWDENLIKLESKLDTLNESFELTKTKHNL</sequence>
<dbReference type="PANTHER" id="PTHR15346">
    <property type="entry name" value="DYNACTIN SUBUNIT"/>
    <property type="match status" value="1"/>
</dbReference>
<keyword evidence="5" id="KW-1185">Reference proteome</keyword>
<evidence type="ECO:0000313" key="4">
    <source>
        <dbReference type="EMBL" id="CCH41642.1"/>
    </source>
</evidence>
<dbReference type="AlphaFoldDB" id="K0KHI8"/>
<dbReference type="eggNOG" id="ENOG502S656">
    <property type="taxonomic scope" value="Eukaryota"/>
</dbReference>
<dbReference type="FunCoup" id="K0KHI8">
    <property type="interactions" value="79"/>
</dbReference>
<dbReference type="Proteomes" id="UP000009328">
    <property type="component" value="Unassembled WGS sequence"/>
</dbReference>
<dbReference type="GO" id="GO:0005869">
    <property type="term" value="C:dynactin complex"/>
    <property type="evidence" value="ECO:0007669"/>
    <property type="project" value="InterPro"/>
</dbReference>
<name>K0KHI8_WICCF</name>
<dbReference type="EMBL" id="CAIF01000027">
    <property type="protein sequence ID" value="CCH41642.1"/>
    <property type="molecule type" value="Genomic_DNA"/>
</dbReference>
<keyword evidence="3" id="KW-0175">Coiled coil</keyword>
<keyword evidence="2" id="KW-0963">Cytoplasm</keyword>
<feature type="coiled-coil region" evidence="3">
    <location>
        <begin position="73"/>
        <end position="119"/>
    </location>
</feature>
<feature type="coiled-coil region" evidence="3">
    <location>
        <begin position="278"/>
        <end position="312"/>
    </location>
</feature>
<protein>
    <submittedName>
        <fullName evidence="4">Dynactin subunit 2</fullName>
    </submittedName>
</protein>
<dbReference type="InParanoid" id="K0KHI8"/>
<evidence type="ECO:0000256" key="1">
    <source>
        <dbReference type="ARBA" id="ARBA00004496"/>
    </source>
</evidence>
<dbReference type="Pfam" id="PF04912">
    <property type="entry name" value="Dynamitin"/>
    <property type="match status" value="2"/>
</dbReference>
<evidence type="ECO:0000313" key="5">
    <source>
        <dbReference type="Proteomes" id="UP000009328"/>
    </source>
</evidence>
<dbReference type="HOGENOM" id="CLU_863829_0_0_1"/>
<organism evidence="4 5">
    <name type="scientific">Wickerhamomyces ciferrii (strain ATCC 14091 / BCRC 22168 / CBS 111 / JCM 3599 / NBRC 0793 / NRRL Y-1031 F-60-10)</name>
    <name type="common">Yeast</name>
    <name type="synonym">Pichia ciferrii</name>
    <dbReference type="NCBI Taxonomy" id="1206466"/>
    <lineage>
        <taxon>Eukaryota</taxon>
        <taxon>Fungi</taxon>
        <taxon>Dikarya</taxon>
        <taxon>Ascomycota</taxon>
        <taxon>Saccharomycotina</taxon>
        <taxon>Saccharomycetes</taxon>
        <taxon>Phaffomycetales</taxon>
        <taxon>Wickerhamomycetaceae</taxon>
        <taxon>Wickerhamomyces</taxon>
    </lineage>
</organism>
<proteinExistence type="predicted"/>
<evidence type="ECO:0000256" key="2">
    <source>
        <dbReference type="ARBA" id="ARBA00022490"/>
    </source>
</evidence>
<dbReference type="GO" id="GO:0005737">
    <property type="term" value="C:cytoplasm"/>
    <property type="evidence" value="ECO:0007669"/>
    <property type="project" value="UniProtKB-SubCell"/>
</dbReference>
<dbReference type="InterPro" id="IPR028133">
    <property type="entry name" value="Dynamitin"/>
</dbReference>
<accession>K0KHI8</accession>
<reference evidence="4 5" key="1">
    <citation type="journal article" date="2012" name="Eukaryot. Cell">
        <title>Draft genome sequence of Wickerhamomyces ciferrii NRRL Y-1031 F-60-10.</title>
        <authorList>
            <person name="Schneider J."/>
            <person name="Andrea H."/>
            <person name="Blom J."/>
            <person name="Jaenicke S."/>
            <person name="Ruckert C."/>
            <person name="Schorsch C."/>
            <person name="Szczepanowski R."/>
            <person name="Farwick M."/>
            <person name="Goesmann A."/>
            <person name="Puhler A."/>
            <person name="Schaffer S."/>
            <person name="Tauch A."/>
            <person name="Kohler T."/>
            <person name="Brinkrolf K."/>
        </authorList>
    </citation>
    <scope>NUCLEOTIDE SEQUENCE [LARGE SCALE GENOMIC DNA]</scope>
    <source>
        <strain evidence="5">ATCC 14091 / BCRC 22168 / CBS 111 / JCM 3599 / NBRC 0793 / NRRL Y-1031 F-60-10</strain>
    </source>
</reference>
<dbReference type="STRING" id="1206466.K0KHI8"/>
<comment type="subcellular location">
    <subcellularLocation>
        <location evidence="1">Cytoplasm</location>
    </subcellularLocation>
</comment>
<dbReference type="GO" id="GO:0007017">
    <property type="term" value="P:microtubule-based process"/>
    <property type="evidence" value="ECO:0007669"/>
    <property type="project" value="InterPro"/>
</dbReference>
<evidence type="ECO:0000256" key="3">
    <source>
        <dbReference type="SAM" id="Coils"/>
    </source>
</evidence>
<gene>
    <name evidence="4" type="ORF">BN7_1183</name>
</gene>